<feature type="transmembrane region" description="Helical" evidence="7">
    <location>
        <begin position="55"/>
        <end position="76"/>
    </location>
</feature>
<feature type="transmembrane region" description="Helical" evidence="7">
    <location>
        <begin position="323"/>
        <end position="345"/>
    </location>
</feature>
<evidence type="ECO:0000256" key="4">
    <source>
        <dbReference type="ARBA" id="ARBA00022692"/>
    </source>
</evidence>
<keyword evidence="10" id="KW-1185">Reference proteome</keyword>
<dbReference type="Gene3D" id="1.10.3720.10">
    <property type="entry name" value="MetI-like"/>
    <property type="match status" value="1"/>
</dbReference>
<evidence type="ECO:0000313" key="9">
    <source>
        <dbReference type="EMBL" id="KAA5534736.1"/>
    </source>
</evidence>
<evidence type="ECO:0000256" key="2">
    <source>
        <dbReference type="ARBA" id="ARBA00022448"/>
    </source>
</evidence>
<dbReference type="GO" id="GO:0055085">
    <property type="term" value="P:transmembrane transport"/>
    <property type="evidence" value="ECO:0007669"/>
    <property type="project" value="InterPro"/>
</dbReference>
<feature type="domain" description="ABC transmembrane type-1" evidence="8">
    <location>
        <begin position="173"/>
        <end position="388"/>
    </location>
</feature>
<dbReference type="PANTHER" id="PTHR43163:SF6">
    <property type="entry name" value="DIPEPTIDE TRANSPORT SYSTEM PERMEASE PROTEIN DPPB-RELATED"/>
    <property type="match status" value="1"/>
</dbReference>
<dbReference type="GO" id="GO:0005886">
    <property type="term" value="C:plasma membrane"/>
    <property type="evidence" value="ECO:0007669"/>
    <property type="project" value="UniProtKB-SubCell"/>
</dbReference>
<gene>
    <name evidence="9" type="ORF">F0919_08985</name>
</gene>
<evidence type="ECO:0000259" key="8">
    <source>
        <dbReference type="PROSITE" id="PS50928"/>
    </source>
</evidence>
<dbReference type="Proteomes" id="UP000323632">
    <property type="component" value="Unassembled WGS sequence"/>
</dbReference>
<sequence>MPFPLFQKKWLQLLFILTETKQPIRFLLISFCFFPLNCCNNKTCVLTIRYFLRKIFYGFTVIWGIVTLVFLLFNVLPDDPARLTLGQRSDLASVENVRKELNLDKPVGMRYLLYLNDLSPVSLHKNIKDNTAKYKPYLSFHIGKNKELLLKNPYLGRSYQSKRLVWDVLSDALPGTIILAFAAIVFATIFGIALGVLAALKKDTWLDTSAILASVAGISAPSFFAGLLIAYIFGYVLSDITGLSMVGSLWEYDTFGGRYLSVKNLILPALTLGIRPLAIITQLTRSSLLDVLSQDYIRTAYAKGLKKYQVIWRHALPNALNPVVTAISGWLAELLAGSFFVEFIFSWKGIGKLTVDSLDKFDFPIVMGAILITATIFVLVNMLTDLLYTKIDPRIKLR</sequence>
<dbReference type="PROSITE" id="PS50928">
    <property type="entry name" value="ABC_TM1"/>
    <property type="match status" value="1"/>
</dbReference>
<feature type="transmembrane region" description="Helical" evidence="7">
    <location>
        <begin position="365"/>
        <end position="388"/>
    </location>
</feature>
<dbReference type="InterPro" id="IPR045621">
    <property type="entry name" value="BPD_transp_1_N"/>
</dbReference>
<feature type="transmembrane region" description="Helical" evidence="7">
    <location>
        <begin position="212"/>
        <end position="237"/>
    </location>
</feature>
<dbReference type="InterPro" id="IPR000515">
    <property type="entry name" value="MetI-like"/>
</dbReference>
<evidence type="ECO:0000313" key="10">
    <source>
        <dbReference type="Proteomes" id="UP000323632"/>
    </source>
</evidence>
<comment type="caution">
    <text evidence="9">The sequence shown here is derived from an EMBL/GenBank/DDBJ whole genome shotgun (WGS) entry which is preliminary data.</text>
</comment>
<keyword evidence="3" id="KW-1003">Cell membrane</keyword>
<dbReference type="AlphaFoldDB" id="A0A5M6CI99"/>
<dbReference type="PANTHER" id="PTHR43163">
    <property type="entry name" value="DIPEPTIDE TRANSPORT SYSTEM PERMEASE PROTEIN DPPB-RELATED"/>
    <property type="match status" value="1"/>
</dbReference>
<dbReference type="EMBL" id="VWSH01000002">
    <property type="protein sequence ID" value="KAA5534736.1"/>
    <property type="molecule type" value="Genomic_DNA"/>
</dbReference>
<keyword evidence="5 7" id="KW-1133">Transmembrane helix</keyword>
<accession>A0A5M6CI99</accession>
<proteinExistence type="inferred from homology"/>
<comment type="subcellular location">
    <subcellularLocation>
        <location evidence="1 7">Cell membrane</location>
        <topology evidence="1 7">Multi-pass membrane protein</topology>
    </subcellularLocation>
</comment>
<keyword evidence="4 7" id="KW-0812">Transmembrane</keyword>
<name>A0A5M6CI99_9BACT</name>
<organism evidence="9 10">
    <name type="scientific">Taibaiella lutea</name>
    <dbReference type="NCBI Taxonomy" id="2608001"/>
    <lineage>
        <taxon>Bacteria</taxon>
        <taxon>Pseudomonadati</taxon>
        <taxon>Bacteroidota</taxon>
        <taxon>Chitinophagia</taxon>
        <taxon>Chitinophagales</taxon>
        <taxon>Chitinophagaceae</taxon>
        <taxon>Taibaiella</taxon>
    </lineage>
</organism>
<dbReference type="Pfam" id="PF00528">
    <property type="entry name" value="BPD_transp_1"/>
    <property type="match status" value="1"/>
</dbReference>
<dbReference type="Pfam" id="PF19300">
    <property type="entry name" value="BPD_transp_1_N"/>
    <property type="match status" value="1"/>
</dbReference>
<keyword evidence="6 7" id="KW-0472">Membrane</keyword>
<evidence type="ECO:0000256" key="6">
    <source>
        <dbReference type="ARBA" id="ARBA00023136"/>
    </source>
</evidence>
<feature type="transmembrane region" description="Helical" evidence="7">
    <location>
        <begin position="177"/>
        <end position="200"/>
    </location>
</feature>
<evidence type="ECO:0000256" key="1">
    <source>
        <dbReference type="ARBA" id="ARBA00004651"/>
    </source>
</evidence>
<dbReference type="InterPro" id="IPR035906">
    <property type="entry name" value="MetI-like_sf"/>
</dbReference>
<protein>
    <submittedName>
        <fullName evidence="9">ABC transporter permease</fullName>
    </submittedName>
</protein>
<keyword evidence="2 7" id="KW-0813">Transport</keyword>
<evidence type="ECO:0000256" key="3">
    <source>
        <dbReference type="ARBA" id="ARBA00022475"/>
    </source>
</evidence>
<evidence type="ECO:0000256" key="7">
    <source>
        <dbReference type="RuleBase" id="RU363032"/>
    </source>
</evidence>
<reference evidence="9 10" key="1">
    <citation type="submission" date="2019-09" db="EMBL/GenBank/DDBJ databases">
        <title>Genome sequence and assembly of Taibaiella sp.</title>
        <authorList>
            <person name="Chhetri G."/>
        </authorList>
    </citation>
    <scope>NUCLEOTIDE SEQUENCE [LARGE SCALE GENOMIC DNA]</scope>
    <source>
        <strain evidence="9 10">KVB11</strain>
    </source>
</reference>
<dbReference type="SUPFAM" id="SSF161098">
    <property type="entry name" value="MetI-like"/>
    <property type="match status" value="1"/>
</dbReference>
<comment type="similarity">
    <text evidence="7">Belongs to the binding-protein-dependent transport system permease family.</text>
</comment>
<evidence type="ECO:0000256" key="5">
    <source>
        <dbReference type="ARBA" id="ARBA00022989"/>
    </source>
</evidence>
<dbReference type="CDD" id="cd06261">
    <property type="entry name" value="TM_PBP2"/>
    <property type="match status" value="1"/>
</dbReference>